<feature type="binding site" evidence="7">
    <location>
        <position position="317"/>
    </location>
    <ligand>
        <name>3-phosphoshikimate</name>
        <dbReference type="ChEBI" id="CHEBI:145989"/>
    </ligand>
</feature>
<dbReference type="GO" id="GO:0005737">
    <property type="term" value="C:cytoplasm"/>
    <property type="evidence" value="ECO:0007669"/>
    <property type="project" value="UniProtKB-SubCell"/>
</dbReference>
<feature type="binding site" evidence="7">
    <location>
        <position position="149"/>
    </location>
    <ligand>
        <name>phosphoenolpyruvate</name>
        <dbReference type="ChEBI" id="CHEBI:58702"/>
    </ligand>
</feature>
<accession>A0A1N6ZWK7</accession>
<comment type="function">
    <text evidence="7">Catalyzes the transfer of the enolpyruvyl moiety of phosphoenolpyruvate (PEP) to the 5-hydroxyl of shikimate-3-phosphate (S3P) to produce enolpyruvyl shikimate-3-phosphate and inorganic phosphate.</text>
</comment>
<dbReference type="HAMAP" id="MF_00210">
    <property type="entry name" value="EPSP_synth"/>
    <property type="match status" value="1"/>
</dbReference>
<dbReference type="InterPro" id="IPR023193">
    <property type="entry name" value="EPSP_synthase_CS"/>
</dbReference>
<organism evidence="9 10">
    <name type="scientific">Pontibacter lucknowensis</name>
    <dbReference type="NCBI Taxonomy" id="1077936"/>
    <lineage>
        <taxon>Bacteria</taxon>
        <taxon>Pseudomonadati</taxon>
        <taxon>Bacteroidota</taxon>
        <taxon>Cytophagia</taxon>
        <taxon>Cytophagales</taxon>
        <taxon>Hymenobacteraceae</taxon>
        <taxon>Pontibacter</taxon>
    </lineage>
</organism>
<evidence type="ECO:0000256" key="1">
    <source>
        <dbReference type="ARBA" id="ARBA00004811"/>
    </source>
</evidence>
<dbReference type="InterPro" id="IPR036968">
    <property type="entry name" value="Enolpyruvate_Tfrase_sf"/>
</dbReference>
<proteinExistence type="inferred from homology"/>
<feature type="binding site" evidence="7">
    <location>
        <position position="148"/>
    </location>
    <ligand>
        <name>3-phosphoshikimate</name>
        <dbReference type="ChEBI" id="CHEBI:145989"/>
    </ligand>
</feature>
<gene>
    <name evidence="7" type="primary">aroA</name>
    <name evidence="9" type="ORF">SAMN05421545_3066</name>
</gene>
<dbReference type="EMBL" id="FTNM01000005">
    <property type="protein sequence ID" value="SIR31143.1"/>
    <property type="molecule type" value="Genomic_DNA"/>
</dbReference>
<feature type="binding site" evidence="7">
    <location>
        <position position="72"/>
    </location>
    <ligand>
        <name>phosphoenolpyruvate</name>
        <dbReference type="ChEBI" id="CHEBI:58702"/>
    </ligand>
</feature>
<feature type="active site" description="Proton acceptor" evidence="7">
    <location>
        <position position="290"/>
    </location>
</feature>
<dbReference type="CDD" id="cd01556">
    <property type="entry name" value="EPSP_synthase"/>
    <property type="match status" value="1"/>
</dbReference>
<comment type="subcellular location">
    <subcellularLocation>
        <location evidence="7">Cytoplasm</location>
    </subcellularLocation>
</comment>
<dbReference type="PANTHER" id="PTHR21090">
    <property type="entry name" value="AROM/DEHYDROQUINATE SYNTHASE"/>
    <property type="match status" value="1"/>
</dbReference>
<feature type="domain" description="Enolpyruvate transferase" evidence="8">
    <location>
        <begin position="13"/>
        <end position="59"/>
    </location>
</feature>
<evidence type="ECO:0000256" key="6">
    <source>
        <dbReference type="ARBA" id="ARBA00044633"/>
    </source>
</evidence>
<comment type="similarity">
    <text evidence="2 7">Belongs to the EPSP synthase family.</text>
</comment>
<feature type="binding site" evidence="7">
    <location>
        <position position="149"/>
    </location>
    <ligand>
        <name>3-phosphoshikimate</name>
        <dbReference type="ChEBI" id="CHEBI:145989"/>
    </ligand>
</feature>
<name>A0A1N6ZWK7_9BACT</name>
<protein>
    <recommendedName>
        <fullName evidence="7">3-phosphoshikimate 1-carboxyvinyltransferase</fullName>
        <ecNumber evidence="7">2.5.1.19</ecNumber>
    </recommendedName>
    <alternativeName>
        <fullName evidence="7">5-enolpyruvylshikimate-3-phosphate synthase</fullName>
        <shortName evidence="7">EPSP synthase</shortName>
        <shortName evidence="7">EPSPS</shortName>
    </alternativeName>
</protein>
<evidence type="ECO:0000313" key="9">
    <source>
        <dbReference type="EMBL" id="SIR31143.1"/>
    </source>
</evidence>
<dbReference type="GO" id="GO:0009423">
    <property type="term" value="P:chorismate biosynthetic process"/>
    <property type="evidence" value="ECO:0007669"/>
    <property type="project" value="UniProtKB-UniRule"/>
</dbReference>
<dbReference type="STRING" id="1077936.SAMN05421545_3066"/>
<comment type="subunit">
    <text evidence="7">Monomer.</text>
</comment>
<dbReference type="InterPro" id="IPR001986">
    <property type="entry name" value="Enolpyruvate_Tfrase_dom"/>
</dbReference>
<dbReference type="OrthoDB" id="9809920at2"/>
<keyword evidence="10" id="KW-1185">Reference proteome</keyword>
<evidence type="ECO:0000259" key="8">
    <source>
        <dbReference type="Pfam" id="PF00275"/>
    </source>
</evidence>
<feature type="binding site" evidence="7">
    <location>
        <position position="389"/>
    </location>
    <ligand>
        <name>phosphoenolpyruvate</name>
        <dbReference type="ChEBI" id="CHEBI:58702"/>
    </ligand>
</feature>
<keyword evidence="4 7" id="KW-0808">Transferase</keyword>
<comment type="catalytic activity">
    <reaction evidence="6">
        <text>3-phosphoshikimate + phosphoenolpyruvate = 5-O-(1-carboxyvinyl)-3-phosphoshikimate + phosphate</text>
        <dbReference type="Rhea" id="RHEA:21256"/>
        <dbReference type="ChEBI" id="CHEBI:43474"/>
        <dbReference type="ChEBI" id="CHEBI:57701"/>
        <dbReference type="ChEBI" id="CHEBI:58702"/>
        <dbReference type="ChEBI" id="CHEBI:145989"/>
        <dbReference type="EC" id="2.5.1.19"/>
    </reaction>
    <physiologicalReaction direction="left-to-right" evidence="6">
        <dbReference type="Rhea" id="RHEA:21257"/>
    </physiologicalReaction>
</comment>
<feature type="binding site" evidence="7">
    <location>
        <position position="175"/>
    </location>
    <ligand>
        <name>3-phosphoshikimate</name>
        <dbReference type="ChEBI" id="CHEBI:145989"/>
    </ligand>
</feature>
<reference evidence="10" key="1">
    <citation type="submission" date="2017-01" db="EMBL/GenBank/DDBJ databases">
        <authorList>
            <person name="Varghese N."/>
            <person name="Submissions S."/>
        </authorList>
    </citation>
    <scope>NUCLEOTIDE SEQUENCE [LARGE SCALE GENOMIC DNA]</scope>
    <source>
        <strain evidence="10">DM9</strain>
    </source>
</reference>
<dbReference type="EC" id="2.5.1.19" evidence="7"/>
<dbReference type="RefSeq" id="WP_076422739.1">
    <property type="nucleotide sequence ID" value="NZ_FTNM01000005.1"/>
</dbReference>
<dbReference type="Gene3D" id="3.65.10.10">
    <property type="entry name" value="Enolpyruvate transferase domain"/>
    <property type="match status" value="4"/>
</dbReference>
<evidence type="ECO:0000256" key="2">
    <source>
        <dbReference type="ARBA" id="ARBA00009948"/>
    </source>
</evidence>
<dbReference type="GO" id="GO:0009073">
    <property type="term" value="P:aromatic amino acid family biosynthetic process"/>
    <property type="evidence" value="ECO:0007669"/>
    <property type="project" value="UniProtKB-KW"/>
</dbReference>
<dbReference type="Pfam" id="PF00275">
    <property type="entry name" value="EPSP_synthase"/>
    <property type="match status" value="2"/>
</dbReference>
<evidence type="ECO:0000256" key="3">
    <source>
        <dbReference type="ARBA" id="ARBA00022605"/>
    </source>
</evidence>
<feature type="binding site" evidence="7">
    <location>
        <position position="24"/>
    </location>
    <ligand>
        <name>phosphoenolpyruvate</name>
        <dbReference type="ChEBI" id="CHEBI:58702"/>
    </ligand>
</feature>
<feature type="binding site" evidence="7">
    <location>
        <position position="147"/>
    </location>
    <ligand>
        <name>3-phosphoshikimate</name>
        <dbReference type="ChEBI" id="CHEBI:145989"/>
    </ligand>
</feature>
<feature type="binding site" evidence="7">
    <location>
        <position position="100"/>
    </location>
    <ligand>
        <name>phosphoenolpyruvate</name>
        <dbReference type="ChEBI" id="CHEBI:58702"/>
    </ligand>
</feature>
<dbReference type="PANTHER" id="PTHR21090:SF5">
    <property type="entry name" value="PENTAFUNCTIONAL AROM POLYPEPTIDE"/>
    <property type="match status" value="1"/>
</dbReference>
<dbReference type="InterPro" id="IPR006264">
    <property type="entry name" value="EPSP_synthase"/>
</dbReference>
<evidence type="ECO:0000313" key="10">
    <source>
        <dbReference type="Proteomes" id="UP000185924"/>
    </source>
</evidence>
<comment type="caution">
    <text evidence="7">Lacks conserved residue(s) required for the propagation of feature annotation.</text>
</comment>
<feature type="binding site" evidence="7">
    <location>
        <position position="29"/>
    </location>
    <ligand>
        <name>3-phosphoshikimate</name>
        <dbReference type="ChEBI" id="CHEBI:145989"/>
    </ligand>
</feature>
<feature type="domain" description="Enolpyruvate transferase" evidence="8">
    <location>
        <begin position="61"/>
        <end position="398"/>
    </location>
</feature>
<feature type="binding site" evidence="7">
    <location>
        <position position="25"/>
    </location>
    <ligand>
        <name>3-phosphoshikimate</name>
        <dbReference type="ChEBI" id="CHEBI:145989"/>
    </ligand>
</feature>
<feature type="binding site" evidence="7">
    <location>
        <position position="321"/>
    </location>
    <ligand>
        <name>phosphoenolpyruvate</name>
        <dbReference type="ChEBI" id="CHEBI:58702"/>
    </ligand>
</feature>
<dbReference type="Proteomes" id="UP000185924">
    <property type="component" value="Unassembled WGS sequence"/>
</dbReference>
<dbReference type="InterPro" id="IPR013792">
    <property type="entry name" value="RNA3'P_cycl/enolpyr_Trfase_a/b"/>
</dbReference>
<sequence length="409" mass="45316">MTKTVTLSHPTGILKGRVQLPASKSEANRALIIAALAGGKSELQNLSEANDTQLLQRLLNSDSDTIDAEDAGTVMRFLTAYYAVTGQQKTLTGTDRMCQRPIKVLVEALQELGAGIAYLGEEGYPPLQISGFKGSGKKHLKVRSDISSQYISALIMVAPLLPDGLELELDGKISSRPYIEMTLALMKHFGVEASFEGNTITVPHQKYQPATFAVESDWSAASYWYSMVALAKEADVTLLGLREDSHQGDKAIVDIMRRLGVHTEFKQEGVRLTKKHAEKRVTFDFSNCPDLAQTIVALCAALGIAVEMTGLESLRIKETDRIQALQIEVLSMGASLEERTPGIFQMNPTLLTNRELNFRTYEDHRMAMAFVPIALLQPIQIQEPHVVRKSYPRFWEDLEKMGFEVTANE</sequence>
<dbReference type="PROSITE" id="PS00885">
    <property type="entry name" value="EPSP_SYNTHASE_2"/>
    <property type="match status" value="1"/>
</dbReference>
<keyword evidence="3 7" id="KW-0028">Amino-acid biosynthesis</keyword>
<feature type="binding site" evidence="7">
    <location>
        <position position="24"/>
    </location>
    <ligand>
        <name>3-phosphoshikimate</name>
        <dbReference type="ChEBI" id="CHEBI:145989"/>
    </ligand>
</feature>
<dbReference type="GO" id="GO:0003866">
    <property type="term" value="F:3-phosphoshikimate 1-carboxyvinyltransferase activity"/>
    <property type="evidence" value="ECO:0007669"/>
    <property type="project" value="UniProtKB-UniRule"/>
</dbReference>
<keyword evidence="5 7" id="KW-0057">Aromatic amino acid biosynthesis</keyword>
<feature type="binding site" evidence="7">
    <location>
        <position position="290"/>
    </location>
    <ligand>
        <name>3-phosphoshikimate</name>
        <dbReference type="ChEBI" id="CHEBI:145989"/>
    </ligand>
</feature>
<dbReference type="GO" id="GO:0008652">
    <property type="term" value="P:amino acid biosynthetic process"/>
    <property type="evidence" value="ECO:0007669"/>
    <property type="project" value="UniProtKB-KW"/>
</dbReference>
<dbReference type="SUPFAM" id="SSF55205">
    <property type="entry name" value="EPT/RTPC-like"/>
    <property type="match status" value="1"/>
</dbReference>
<feature type="binding site" evidence="7">
    <location>
        <position position="365"/>
    </location>
    <ligand>
        <name>phosphoenolpyruvate</name>
        <dbReference type="ChEBI" id="CHEBI:58702"/>
    </ligand>
</feature>
<evidence type="ECO:0000256" key="5">
    <source>
        <dbReference type="ARBA" id="ARBA00023141"/>
    </source>
</evidence>
<dbReference type="PIRSF" id="PIRSF000505">
    <property type="entry name" value="EPSPS"/>
    <property type="match status" value="1"/>
</dbReference>
<dbReference type="AlphaFoldDB" id="A0A1N6ZWK7"/>
<evidence type="ECO:0000256" key="4">
    <source>
        <dbReference type="ARBA" id="ARBA00022679"/>
    </source>
</evidence>
<keyword evidence="7" id="KW-0963">Cytoplasm</keyword>
<comment type="pathway">
    <text evidence="1 7">Metabolic intermediate biosynthesis; chorismate biosynthesis; chorismate from D-erythrose 4-phosphate and phosphoenolpyruvate: step 6/7.</text>
</comment>
<dbReference type="UniPathway" id="UPA00053">
    <property type="reaction ID" value="UER00089"/>
</dbReference>
<evidence type="ECO:0000256" key="7">
    <source>
        <dbReference type="HAMAP-Rule" id="MF_00210"/>
    </source>
</evidence>